<gene>
    <name evidence="1" type="ORF">OUZ56_027443</name>
</gene>
<organism evidence="1 2">
    <name type="scientific">Daphnia magna</name>
    <dbReference type="NCBI Taxonomy" id="35525"/>
    <lineage>
        <taxon>Eukaryota</taxon>
        <taxon>Metazoa</taxon>
        <taxon>Ecdysozoa</taxon>
        <taxon>Arthropoda</taxon>
        <taxon>Crustacea</taxon>
        <taxon>Branchiopoda</taxon>
        <taxon>Diplostraca</taxon>
        <taxon>Cladocera</taxon>
        <taxon>Anomopoda</taxon>
        <taxon>Daphniidae</taxon>
        <taxon>Daphnia</taxon>
    </lineage>
</organism>
<sequence length="51" mass="5922">MADVLFSLPVEPKLLFRGDKKLPSPKKYAAFMTFEDPFGCGRWWRALMLCL</sequence>
<dbReference type="Proteomes" id="UP001234178">
    <property type="component" value="Unassembled WGS sequence"/>
</dbReference>
<evidence type="ECO:0000313" key="2">
    <source>
        <dbReference type="Proteomes" id="UP001234178"/>
    </source>
</evidence>
<keyword evidence="2" id="KW-1185">Reference proteome</keyword>
<protein>
    <submittedName>
        <fullName evidence="1">Uncharacterized protein</fullName>
    </submittedName>
</protein>
<accession>A0ABQ9ZPS7</accession>
<proteinExistence type="predicted"/>
<name>A0ABQ9ZPS7_9CRUS</name>
<dbReference type="EMBL" id="JAOYFB010000004">
    <property type="protein sequence ID" value="KAK4014930.1"/>
    <property type="molecule type" value="Genomic_DNA"/>
</dbReference>
<evidence type="ECO:0000313" key="1">
    <source>
        <dbReference type="EMBL" id="KAK4014930.1"/>
    </source>
</evidence>
<reference evidence="1 2" key="1">
    <citation type="journal article" date="2023" name="Nucleic Acids Res.">
        <title>The hologenome of Daphnia magna reveals possible DNA methylation and microbiome-mediated evolution of the host genome.</title>
        <authorList>
            <person name="Chaturvedi A."/>
            <person name="Li X."/>
            <person name="Dhandapani V."/>
            <person name="Marshall H."/>
            <person name="Kissane S."/>
            <person name="Cuenca-Cambronero M."/>
            <person name="Asole G."/>
            <person name="Calvet F."/>
            <person name="Ruiz-Romero M."/>
            <person name="Marangio P."/>
            <person name="Guigo R."/>
            <person name="Rago D."/>
            <person name="Mirbahai L."/>
            <person name="Eastwood N."/>
            <person name="Colbourne J.K."/>
            <person name="Zhou J."/>
            <person name="Mallon E."/>
            <person name="Orsini L."/>
        </authorList>
    </citation>
    <scope>NUCLEOTIDE SEQUENCE [LARGE SCALE GENOMIC DNA]</scope>
    <source>
        <strain evidence="1">LRV0_1</strain>
    </source>
</reference>
<comment type="caution">
    <text evidence="1">The sequence shown here is derived from an EMBL/GenBank/DDBJ whole genome shotgun (WGS) entry which is preliminary data.</text>
</comment>